<dbReference type="InterPro" id="IPR022790">
    <property type="entry name" value="GH26_dom"/>
</dbReference>
<dbReference type="GO" id="GO:0006080">
    <property type="term" value="P:substituted mannan metabolic process"/>
    <property type="evidence" value="ECO:0007669"/>
    <property type="project" value="InterPro"/>
</dbReference>
<dbReference type="OrthoDB" id="9816550at2"/>
<proteinExistence type="inferred from homology"/>
<gene>
    <name evidence="7" type="ORF">GJV26_03210</name>
</gene>
<comment type="caution">
    <text evidence="7">The sequence shown here is derived from an EMBL/GenBank/DDBJ whole genome shotgun (WGS) entry which is preliminary data.</text>
</comment>
<protein>
    <submittedName>
        <fullName evidence="7">Beta-mannosidase</fullName>
    </submittedName>
</protein>
<feature type="active site" description="Nucleophile" evidence="4">
    <location>
        <position position="358"/>
    </location>
</feature>
<dbReference type="PANTHER" id="PTHR40079:SF4">
    <property type="entry name" value="GH26 DOMAIN-CONTAINING PROTEIN-RELATED"/>
    <property type="match status" value="1"/>
</dbReference>
<evidence type="ECO:0000256" key="3">
    <source>
        <dbReference type="ARBA" id="ARBA00023295"/>
    </source>
</evidence>
<dbReference type="Pfam" id="PF02156">
    <property type="entry name" value="Glyco_hydro_26"/>
    <property type="match status" value="1"/>
</dbReference>
<keyword evidence="3 4" id="KW-0326">Glycosidase</keyword>
<name>A0A6I3XBM8_9BURK</name>
<keyword evidence="2 4" id="KW-0378">Hydrolase</keyword>
<dbReference type="GO" id="GO:0016985">
    <property type="term" value="F:mannan endo-1,4-beta-mannosidase activity"/>
    <property type="evidence" value="ECO:0007669"/>
    <property type="project" value="InterPro"/>
</dbReference>
<dbReference type="InterPro" id="IPR000805">
    <property type="entry name" value="Glyco_hydro_26"/>
</dbReference>
<keyword evidence="8" id="KW-1185">Reference proteome</keyword>
<feature type="signal peptide" evidence="5">
    <location>
        <begin position="1"/>
        <end position="26"/>
    </location>
</feature>
<dbReference type="GO" id="GO:0030248">
    <property type="term" value="F:cellulose binding"/>
    <property type="evidence" value="ECO:0007669"/>
    <property type="project" value="InterPro"/>
</dbReference>
<feature type="active site" description="Proton donor" evidence="4">
    <location>
        <position position="254"/>
    </location>
</feature>
<dbReference type="InterPro" id="IPR017853">
    <property type="entry name" value="GH"/>
</dbReference>
<dbReference type="PROSITE" id="PS51764">
    <property type="entry name" value="GH26"/>
    <property type="match status" value="1"/>
</dbReference>
<comment type="similarity">
    <text evidence="1 4">Belongs to the glycosyl hydrolase 26 family.</text>
</comment>
<evidence type="ECO:0000256" key="1">
    <source>
        <dbReference type="ARBA" id="ARBA00007754"/>
    </source>
</evidence>
<evidence type="ECO:0000256" key="2">
    <source>
        <dbReference type="ARBA" id="ARBA00022801"/>
    </source>
</evidence>
<dbReference type="Gene3D" id="2.30.32.30">
    <property type="entry name" value="CBM10"/>
    <property type="match status" value="1"/>
</dbReference>
<dbReference type="Proteomes" id="UP000431684">
    <property type="component" value="Unassembled WGS sequence"/>
</dbReference>
<dbReference type="InterPro" id="IPR036601">
    <property type="entry name" value="CBM10_sf"/>
</dbReference>
<dbReference type="PANTHER" id="PTHR40079">
    <property type="entry name" value="MANNAN ENDO-1,4-BETA-MANNOSIDASE E-RELATED"/>
    <property type="match status" value="1"/>
</dbReference>
<evidence type="ECO:0000256" key="5">
    <source>
        <dbReference type="SAM" id="SignalP"/>
    </source>
</evidence>
<evidence type="ECO:0000313" key="7">
    <source>
        <dbReference type="EMBL" id="MUI11503.1"/>
    </source>
</evidence>
<dbReference type="PRINTS" id="PR00739">
    <property type="entry name" value="GLHYDRLASE26"/>
</dbReference>
<evidence type="ECO:0000256" key="4">
    <source>
        <dbReference type="PROSITE-ProRule" id="PRU01100"/>
    </source>
</evidence>
<dbReference type="SUPFAM" id="SSF51445">
    <property type="entry name" value="(Trans)glycosidases"/>
    <property type="match status" value="1"/>
</dbReference>
<feature type="chain" id="PRO_5026072352" evidence="5">
    <location>
        <begin position="27"/>
        <end position="430"/>
    </location>
</feature>
<feature type="domain" description="GH26" evidence="6">
    <location>
        <begin position="92"/>
        <end position="421"/>
    </location>
</feature>
<dbReference type="EMBL" id="WNWM01000002">
    <property type="protein sequence ID" value="MUI11503.1"/>
    <property type="molecule type" value="Genomic_DNA"/>
</dbReference>
<sequence>MIFRTALRTRCFALAVLAISSPTASAGTPPGAGAMPQSCTVNGKAWPICAHADSWGFEQGRYCIARSFCPASRSGLPTGAGRAAPVDAQADRATRATFSYLRSIWGIAILAGQSDLTWKDAIDMTERVHADTGKYPALMGYDFMNYGMTGNDADGLRQTDEAIAWARRGGLVEFSWHWRDPALLRTPLVNKANFYAREADARKNTPFTIPVSQGTLDRTSPAFRQLDDGIDLVAGELKKLAAAGVTVLWRPLHEASGNHGDGWFWWGRTRADGVPQAYANIMLWRHMFDRLVNMHGIHNLIWVWNGQDPAWYPGDDVVDIISYDIYDTSDDKTYGSQVKTYLKARVTTADHKPVALSENSYIPDPDRIAADGAWWLWFMTWNDRDTPAGVTAPENFWTGEYYNTAAHKRKVYHHPRVITLDRVPRLNAPR</sequence>
<reference evidence="7 8" key="1">
    <citation type="submission" date="2019-11" db="EMBL/GenBank/DDBJ databases">
        <title>Draft Genome Sequences of Six Type Strains of the Genus Massilia.</title>
        <authorList>
            <person name="Miess H."/>
            <person name="Frediansyah A."/>
            <person name="Goeker M."/>
            <person name="Gross H."/>
        </authorList>
    </citation>
    <scope>NUCLEOTIDE SEQUENCE [LARGE SCALE GENOMIC DNA]</scope>
    <source>
        <strain evidence="7 8">DSM 17513</strain>
    </source>
</reference>
<keyword evidence="5" id="KW-0732">Signal</keyword>
<evidence type="ECO:0000313" key="8">
    <source>
        <dbReference type="Proteomes" id="UP000431684"/>
    </source>
</evidence>
<dbReference type="RefSeq" id="WP_155707568.1">
    <property type="nucleotide sequence ID" value="NZ_WNWM01000002.1"/>
</dbReference>
<evidence type="ECO:0000259" key="6">
    <source>
        <dbReference type="PROSITE" id="PS51764"/>
    </source>
</evidence>
<dbReference type="Gene3D" id="3.20.20.80">
    <property type="entry name" value="Glycosidases"/>
    <property type="match status" value="1"/>
</dbReference>
<organism evidence="7 8">
    <name type="scientific">Pseudoduganella dura</name>
    <dbReference type="NCBI Taxonomy" id="321982"/>
    <lineage>
        <taxon>Bacteria</taxon>
        <taxon>Pseudomonadati</taxon>
        <taxon>Pseudomonadota</taxon>
        <taxon>Betaproteobacteria</taxon>
        <taxon>Burkholderiales</taxon>
        <taxon>Oxalobacteraceae</taxon>
        <taxon>Telluria group</taxon>
        <taxon>Pseudoduganella</taxon>
    </lineage>
</organism>
<dbReference type="AlphaFoldDB" id="A0A6I3XBM8"/>
<dbReference type="SUPFAM" id="SSF57615">
    <property type="entry name" value="Type X cellulose binding domain, CBDX"/>
    <property type="match status" value="1"/>
</dbReference>
<accession>A0A6I3XBM8</accession>